<keyword evidence="3" id="KW-1185">Reference proteome</keyword>
<reference evidence="2 3" key="1">
    <citation type="submission" date="2016-04" db="EMBL/GenBank/DDBJ databases">
        <title>Genome sequence of Methanobrevibacter filiformis DSM 11501.</title>
        <authorList>
            <person name="Poehlein A."/>
            <person name="Seedorf H."/>
            <person name="Daniel R."/>
        </authorList>
    </citation>
    <scope>NUCLEOTIDE SEQUENCE [LARGE SCALE GENOMIC DNA]</scope>
    <source>
        <strain evidence="2 3">DSM 11501</strain>
    </source>
</reference>
<accession>A0A165ZNH4</accession>
<gene>
    <name evidence="2" type="ORF">MBFIL_15990</name>
</gene>
<dbReference type="Pfam" id="PF12651">
    <property type="entry name" value="RHH_3"/>
    <property type="match status" value="1"/>
</dbReference>
<comment type="caution">
    <text evidence="2">The sequence shown here is derived from an EMBL/GenBank/DDBJ whole genome shotgun (WGS) entry which is preliminary data.</text>
</comment>
<evidence type="ECO:0000259" key="1">
    <source>
        <dbReference type="Pfam" id="PF12651"/>
    </source>
</evidence>
<protein>
    <submittedName>
        <fullName evidence="2">Ribbon-helix-helix domain protein</fullName>
    </submittedName>
</protein>
<organism evidence="2 3">
    <name type="scientific">Methanobrevibacter filiformis</name>
    <dbReference type="NCBI Taxonomy" id="55758"/>
    <lineage>
        <taxon>Archaea</taxon>
        <taxon>Methanobacteriati</taxon>
        <taxon>Methanobacteriota</taxon>
        <taxon>Methanomada group</taxon>
        <taxon>Methanobacteria</taxon>
        <taxon>Methanobacteriales</taxon>
        <taxon>Methanobacteriaceae</taxon>
        <taxon>Methanobrevibacter</taxon>
    </lineage>
</organism>
<dbReference type="InterPro" id="IPR038733">
    <property type="entry name" value="Predicted_DNA_bind_prot_RHH"/>
</dbReference>
<evidence type="ECO:0000313" key="3">
    <source>
        <dbReference type="Proteomes" id="UP000077066"/>
    </source>
</evidence>
<evidence type="ECO:0000313" key="2">
    <source>
        <dbReference type="EMBL" id="KZX10946.1"/>
    </source>
</evidence>
<dbReference type="PATRIC" id="fig|55758.3.peg.1807"/>
<dbReference type="AlphaFoldDB" id="A0A165ZNH4"/>
<dbReference type="RefSeq" id="WP_084266360.1">
    <property type="nucleotide sequence ID" value="NZ_LWMT01000262.1"/>
</dbReference>
<feature type="domain" description="Predicted DNA-binding protein ribbon-helix-helix" evidence="1">
    <location>
        <begin position="1"/>
        <end position="41"/>
    </location>
</feature>
<dbReference type="Proteomes" id="UP000077066">
    <property type="component" value="Unassembled WGS sequence"/>
</dbReference>
<dbReference type="EMBL" id="LWMT01000262">
    <property type="protein sequence ID" value="KZX10946.1"/>
    <property type="molecule type" value="Genomic_DNA"/>
</dbReference>
<name>A0A165ZNH4_9EURY</name>
<sequence>MKVTRSFKIDEKDDKELKNIANEMKIPISNLIRNIIINYLEFVKEDRK</sequence>
<proteinExistence type="predicted"/>